<feature type="compositionally biased region" description="Low complexity" evidence="1">
    <location>
        <begin position="93"/>
        <end position="116"/>
    </location>
</feature>
<name>A0A7S1VPD1_9STRA</name>
<feature type="region of interest" description="Disordered" evidence="1">
    <location>
        <begin position="222"/>
        <end position="265"/>
    </location>
</feature>
<dbReference type="SUPFAM" id="SSF50969">
    <property type="entry name" value="YVTN repeat-like/Quinoprotein amine dehydrogenase"/>
    <property type="match status" value="1"/>
</dbReference>
<keyword evidence="2" id="KW-0472">Membrane</keyword>
<feature type="region of interest" description="Disordered" evidence="1">
    <location>
        <begin position="150"/>
        <end position="188"/>
    </location>
</feature>
<proteinExistence type="predicted"/>
<sequence length="657" mass="69834">MTTTSQNGTAHDDNQNSGSNDDDNNVMTQTAAHNNDDDASMDMEKAAAIENEWNPPIVAATLIPEEPTATLVGHVSTAAAASPAPPRGESFGTTVSDVTNTTTTSSPNLPSSMPSSARDLTSHPDLEIATIEVDGGFTSLEEELNHAAMHGRTYSRDPSDTTWSTDDDSSTSPDNNNTRRRRSKWGRKLKKRKRWLRAATLAVAMILCVAIGAVLATKYAEKKQGPGSSSSGTPADTGETHVDDPLHPTGFQTAPSAAPSDDGALHHDCITEAVPTWSHPLPDVNVKKLQVSQDGQLTVILTKELQLQTFGRGFDGDSILTETDVMVRDYALSADGTTVAVAVDNDRGGQFILFRIVDKSWAVLSSLTVGNGKDASVYNIDLSKDGNVAAFCYSENYGTSPSTCLVYKLDSGDELVVEQGPIGLPFLDNIAEKYSTIEISDDGSRAFLALSGGIVRAFDLVDNEWTQVGNPIISSRPPAALKSSSSSAVTMAASAAGDIVAVGSGTSATVYGFINDEWHQVGYAPLTFNTTGTSFNNTNNSSSSTTNTTNQGHELVMSLAPDGTSLLLTMTFQRDTRNDSEPHLVQEALMFRRTVADIVFSYPLSIELPNFGGSPPHVQDVQLIEDGDGLVVALSDGLVRYDLECMRRLSAPGGSGD</sequence>
<reference evidence="3" key="1">
    <citation type="submission" date="2021-01" db="EMBL/GenBank/DDBJ databases">
        <authorList>
            <person name="Corre E."/>
            <person name="Pelletier E."/>
            <person name="Niang G."/>
            <person name="Scheremetjew M."/>
            <person name="Finn R."/>
            <person name="Kale V."/>
            <person name="Holt S."/>
            <person name="Cochrane G."/>
            <person name="Meng A."/>
            <person name="Brown T."/>
            <person name="Cohen L."/>
        </authorList>
    </citation>
    <scope>NUCLEOTIDE SEQUENCE</scope>
    <source>
        <strain evidence="3">CCMP 410</strain>
    </source>
</reference>
<feature type="region of interest" description="Disordered" evidence="1">
    <location>
        <begin position="78"/>
        <end position="120"/>
    </location>
</feature>
<protein>
    <submittedName>
        <fullName evidence="3">Uncharacterized protein</fullName>
    </submittedName>
</protein>
<feature type="transmembrane region" description="Helical" evidence="2">
    <location>
        <begin position="195"/>
        <end position="216"/>
    </location>
</feature>
<keyword evidence="2" id="KW-1133">Transmembrane helix</keyword>
<evidence type="ECO:0000313" key="3">
    <source>
        <dbReference type="EMBL" id="CAD9306839.1"/>
    </source>
</evidence>
<evidence type="ECO:0000256" key="2">
    <source>
        <dbReference type="SAM" id="Phobius"/>
    </source>
</evidence>
<dbReference type="EMBL" id="HBGK01047126">
    <property type="protein sequence ID" value="CAD9306839.1"/>
    <property type="molecule type" value="Transcribed_RNA"/>
</dbReference>
<feature type="compositionally biased region" description="Basic residues" evidence="1">
    <location>
        <begin position="178"/>
        <end position="188"/>
    </location>
</feature>
<feature type="compositionally biased region" description="Low complexity" evidence="1">
    <location>
        <begin position="160"/>
        <end position="176"/>
    </location>
</feature>
<keyword evidence="2" id="KW-0812">Transmembrane</keyword>
<accession>A0A7S1VPD1</accession>
<dbReference type="AlphaFoldDB" id="A0A7S1VPD1"/>
<organism evidence="3">
    <name type="scientific">Grammatophora oceanica</name>
    <dbReference type="NCBI Taxonomy" id="210454"/>
    <lineage>
        <taxon>Eukaryota</taxon>
        <taxon>Sar</taxon>
        <taxon>Stramenopiles</taxon>
        <taxon>Ochrophyta</taxon>
        <taxon>Bacillariophyta</taxon>
        <taxon>Fragilariophyceae</taxon>
        <taxon>Fragilariophycidae</taxon>
        <taxon>Rhabdonematales</taxon>
        <taxon>Grammatophoraceae</taxon>
        <taxon>Grammatophora</taxon>
    </lineage>
</organism>
<feature type="region of interest" description="Disordered" evidence="1">
    <location>
        <begin position="1"/>
        <end position="42"/>
    </location>
</feature>
<evidence type="ECO:0000256" key="1">
    <source>
        <dbReference type="SAM" id="MobiDB-lite"/>
    </source>
</evidence>
<gene>
    <name evidence="3" type="ORF">GOCE00092_LOCUS24747</name>
</gene>
<dbReference type="InterPro" id="IPR011044">
    <property type="entry name" value="Quino_amine_DH_bsu"/>
</dbReference>